<evidence type="ECO:0000259" key="2">
    <source>
        <dbReference type="Pfam" id="PF00149"/>
    </source>
</evidence>
<keyword evidence="4" id="KW-1185">Reference proteome</keyword>
<dbReference type="PANTHER" id="PTHR42850:SF4">
    <property type="entry name" value="ZINC-DEPENDENT ENDOPOLYPHOSPHATASE"/>
    <property type="match status" value="1"/>
</dbReference>
<dbReference type="InterPro" id="IPR029052">
    <property type="entry name" value="Metallo-depent_PP-like"/>
</dbReference>
<dbReference type="CDD" id="cd00144">
    <property type="entry name" value="MPP_PPP_family"/>
    <property type="match status" value="1"/>
</dbReference>
<organism evidence="3 4">
    <name type="scientific">Stappia sediminis</name>
    <dbReference type="NCBI Taxonomy" id="2692190"/>
    <lineage>
        <taxon>Bacteria</taxon>
        <taxon>Pseudomonadati</taxon>
        <taxon>Pseudomonadota</taxon>
        <taxon>Alphaproteobacteria</taxon>
        <taxon>Hyphomicrobiales</taxon>
        <taxon>Stappiaceae</taxon>
        <taxon>Stappia</taxon>
    </lineage>
</organism>
<dbReference type="GO" id="GO:0005737">
    <property type="term" value="C:cytoplasm"/>
    <property type="evidence" value="ECO:0007669"/>
    <property type="project" value="TreeGrafter"/>
</dbReference>
<dbReference type="RefSeq" id="WP_160777454.1">
    <property type="nucleotide sequence ID" value="NZ_WUMV01000009.1"/>
</dbReference>
<accession>A0A7X3LY45</accession>
<dbReference type="SUPFAM" id="SSF56300">
    <property type="entry name" value="Metallo-dependent phosphatases"/>
    <property type="match status" value="1"/>
</dbReference>
<dbReference type="InterPro" id="IPR004843">
    <property type="entry name" value="Calcineurin-like_PHP"/>
</dbReference>
<dbReference type="GO" id="GO:0008803">
    <property type="term" value="F:bis(5'-nucleosyl)-tetraphosphatase (symmetrical) activity"/>
    <property type="evidence" value="ECO:0007669"/>
    <property type="project" value="TreeGrafter"/>
</dbReference>
<feature type="domain" description="Calcineurin-like phosphoesterase" evidence="2">
    <location>
        <begin position="18"/>
        <end position="214"/>
    </location>
</feature>
<name>A0A7X3LY45_9HYPH</name>
<dbReference type="GO" id="GO:0016791">
    <property type="term" value="F:phosphatase activity"/>
    <property type="evidence" value="ECO:0007669"/>
    <property type="project" value="TreeGrafter"/>
</dbReference>
<evidence type="ECO:0000256" key="1">
    <source>
        <dbReference type="SAM" id="MobiDB-lite"/>
    </source>
</evidence>
<evidence type="ECO:0000313" key="3">
    <source>
        <dbReference type="EMBL" id="MXN67223.1"/>
    </source>
</evidence>
<dbReference type="AlphaFoldDB" id="A0A7X3LY45"/>
<dbReference type="InterPro" id="IPR050126">
    <property type="entry name" value="Ap4A_hydrolase"/>
</dbReference>
<dbReference type="Proteomes" id="UP000433101">
    <property type="component" value="Unassembled WGS sequence"/>
</dbReference>
<dbReference type="Pfam" id="PF00149">
    <property type="entry name" value="Metallophos"/>
    <property type="match status" value="1"/>
</dbReference>
<dbReference type="Gene3D" id="3.60.21.10">
    <property type="match status" value="1"/>
</dbReference>
<dbReference type="PANTHER" id="PTHR42850">
    <property type="entry name" value="METALLOPHOSPHOESTERASE"/>
    <property type="match status" value="1"/>
</dbReference>
<gene>
    <name evidence="3" type="ORF">GR183_20135</name>
</gene>
<reference evidence="3 4" key="1">
    <citation type="submission" date="2019-12" db="EMBL/GenBank/DDBJ databases">
        <authorList>
            <person name="Li M."/>
        </authorList>
    </citation>
    <scope>NUCLEOTIDE SEQUENCE [LARGE SCALE GENOMIC DNA]</scope>
    <source>
        <strain evidence="3 4">GBMRC 2046</strain>
    </source>
</reference>
<sequence>MIDGLRQNRASLPPETLIYVIGDVHGCLDLLEGAIAAIEADRTKRRQQRHFVVTLGDCIDRGPQSAEVLERLANNPFPGAEYVALLGNHEQAMLGFLEEPERWASWLEIGGLATLESYGISMQSPATPEALAETSMCLGSLLPERHRAFLQSLQPFWSVGDYYFVHAGIRPGTPLDRQSIRDLVWIRTPFLDTNEEFTKVIVHGHTPVPEIDVRRQRINIDTGAYFTGNLSVLVLSNGQREALRIIQPAHDHGKIGKTNGGARPSRLRPSRAAHPEGAWRTSGFQEQGAPNSLRRVADAKVPMLLSAAIMLSVGLCLAYSGVSRAMSAYNELTPLGLSALVGRESVADGSKRLVLATRLTRCRKNYFSGIKTRTSLSSQAVYRSCQKLIADYNGQSPGDPYGWLNAAAFAYEADGVGLLPVELLRMAYKTGRSEGSGIARRIVLGFLLDSMLDEELRERRRADLEVAVRDRLYMIPFIEHYMKSATDRRLINSVIATLPLKEQEYLVAAIDHVRSAEMEIKAPKISSPRNKGPISR</sequence>
<dbReference type="EMBL" id="WUMV01000009">
    <property type="protein sequence ID" value="MXN67223.1"/>
    <property type="molecule type" value="Genomic_DNA"/>
</dbReference>
<dbReference type="GO" id="GO:0110154">
    <property type="term" value="P:RNA decapping"/>
    <property type="evidence" value="ECO:0007669"/>
    <property type="project" value="TreeGrafter"/>
</dbReference>
<feature type="region of interest" description="Disordered" evidence="1">
    <location>
        <begin position="253"/>
        <end position="286"/>
    </location>
</feature>
<proteinExistence type="predicted"/>
<protein>
    <recommendedName>
        <fullName evidence="2">Calcineurin-like phosphoesterase domain-containing protein</fullName>
    </recommendedName>
</protein>
<evidence type="ECO:0000313" key="4">
    <source>
        <dbReference type="Proteomes" id="UP000433101"/>
    </source>
</evidence>
<comment type="caution">
    <text evidence="3">The sequence shown here is derived from an EMBL/GenBank/DDBJ whole genome shotgun (WGS) entry which is preliminary data.</text>
</comment>